<keyword evidence="1" id="KW-0862">Zinc</keyword>
<evidence type="ECO:0000259" key="3">
    <source>
        <dbReference type="PROSITE" id="PS50157"/>
    </source>
</evidence>
<evidence type="ECO:0000313" key="4">
    <source>
        <dbReference type="EMBL" id="VDK46437.1"/>
    </source>
</evidence>
<protein>
    <submittedName>
        <fullName evidence="6">C2H2-type domain-containing protein</fullName>
    </submittedName>
</protein>
<dbReference type="SMART" id="SM00355">
    <property type="entry name" value="ZnF_C2H2"/>
    <property type="match status" value="3"/>
</dbReference>
<dbReference type="InterPro" id="IPR013087">
    <property type="entry name" value="Znf_C2H2_type"/>
</dbReference>
<feature type="domain" description="C2H2-type" evidence="3">
    <location>
        <begin position="385"/>
        <end position="412"/>
    </location>
</feature>
<dbReference type="EMBL" id="UYRR01031133">
    <property type="protein sequence ID" value="VDK46437.1"/>
    <property type="molecule type" value="Genomic_DNA"/>
</dbReference>
<reference evidence="6" key="1">
    <citation type="submission" date="2017-02" db="UniProtKB">
        <authorList>
            <consortium name="WormBaseParasite"/>
        </authorList>
    </citation>
    <scope>IDENTIFICATION</scope>
</reference>
<reference evidence="4 5" key="2">
    <citation type="submission" date="2018-11" db="EMBL/GenBank/DDBJ databases">
        <authorList>
            <consortium name="Pathogen Informatics"/>
        </authorList>
    </citation>
    <scope>NUCLEOTIDE SEQUENCE [LARGE SCALE GENOMIC DNA]</scope>
</reference>
<evidence type="ECO:0000256" key="2">
    <source>
        <dbReference type="SAM" id="MobiDB-lite"/>
    </source>
</evidence>
<accession>A0A0M3JWD5</accession>
<keyword evidence="1" id="KW-0479">Metal-binding</keyword>
<dbReference type="GO" id="GO:0008270">
    <property type="term" value="F:zinc ion binding"/>
    <property type="evidence" value="ECO:0007669"/>
    <property type="project" value="UniProtKB-KW"/>
</dbReference>
<dbReference type="Proteomes" id="UP000267096">
    <property type="component" value="Unassembled WGS sequence"/>
</dbReference>
<proteinExistence type="predicted"/>
<dbReference type="WBParaSite" id="ASIM_0001258701-mRNA-1">
    <property type="protein sequence ID" value="ASIM_0001258701-mRNA-1"/>
    <property type="gene ID" value="ASIM_0001258701"/>
</dbReference>
<dbReference type="Gene3D" id="3.30.160.60">
    <property type="entry name" value="Classic Zinc Finger"/>
    <property type="match status" value="1"/>
</dbReference>
<organism evidence="6">
    <name type="scientific">Anisakis simplex</name>
    <name type="common">Herring worm</name>
    <dbReference type="NCBI Taxonomy" id="6269"/>
    <lineage>
        <taxon>Eukaryota</taxon>
        <taxon>Metazoa</taxon>
        <taxon>Ecdysozoa</taxon>
        <taxon>Nematoda</taxon>
        <taxon>Chromadorea</taxon>
        <taxon>Rhabditida</taxon>
        <taxon>Spirurina</taxon>
        <taxon>Ascaridomorpha</taxon>
        <taxon>Ascaridoidea</taxon>
        <taxon>Anisakidae</taxon>
        <taxon>Anisakis</taxon>
        <taxon>Anisakis simplex complex</taxon>
    </lineage>
</organism>
<evidence type="ECO:0000256" key="1">
    <source>
        <dbReference type="PROSITE-ProRule" id="PRU00042"/>
    </source>
</evidence>
<dbReference type="PROSITE" id="PS50157">
    <property type="entry name" value="ZINC_FINGER_C2H2_2"/>
    <property type="match status" value="1"/>
</dbReference>
<name>A0A0M3JWD5_ANISI</name>
<dbReference type="OrthoDB" id="6077919at2759"/>
<keyword evidence="5" id="KW-1185">Reference proteome</keyword>
<dbReference type="AlphaFoldDB" id="A0A0M3JWD5"/>
<gene>
    <name evidence="4" type="ORF">ASIM_LOCUS12053</name>
</gene>
<evidence type="ECO:0000313" key="6">
    <source>
        <dbReference type="WBParaSite" id="ASIM_0001258701-mRNA-1"/>
    </source>
</evidence>
<keyword evidence="1" id="KW-0863">Zinc-finger</keyword>
<feature type="compositionally biased region" description="Basic residues" evidence="2">
    <location>
        <begin position="32"/>
        <end position="45"/>
    </location>
</feature>
<evidence type="ECO:0000313" key="5">
    <source>
        <dbReference type="Proteomes" id="UP000267096"/>
    </source>
</evidence>
<feature type="region of interest" description="Disordered" evidence="2">
    <location>
        <begin position="28"/>
        <end position="51"/>
    </location>
</feature>
<sequence length="471" mass="51947">MGKFASLPTTSHCPPNWTNAIDVNLHTSTGHSHIHPHQQARKRRRGEIANPANTLDGLVAKRADDIGASESLIKRYLTENEAIESPSDDQELKRIETDPDVSTRTCSICGYQGKWDSSTITETHGIRVVSKYSRSKTFDASTTALHELKDNKPEALQTQSKPLPYTINVDPLPPPAINSSPSNKQTTSYLLSSEREHQHDNINKLERAPIAYRCVLCLFEQESLLVLMSHLRNVHNAAFYECRNCACSFMDAMNATEHFDNSSTCSSNALYANIAPIYATQNEHSAFSVCGASKGSSAEELLRGLFNSSSSCANSFLPLIQTLNQSQSFGISTTNCDSNRSLLNVLSTYANLESGACDKCPYKGDNDAFLTHKKGHDIPKGLLNYKCVFCDWFAKRKNSIEEHMRVHTSNPQLYMPQVEKNLITPVTIAKYASDSNAAAAVISSDEHLFGNNSFTNTSRISASAATPEQVR</sequence>